<evidence type="ECO:0000313" key="11">
    <source>
        <dbReference type="EMBL" id="AJF39468.1"/>
    </source>
</evidence>
<dbReference type="EMBL" id="KP026576">
    <property type="protein sequence ID" value="AJF39428.1"/>
    <property type="molecule type" value="Genomic_DNA"/>
</dbReference>
<dbReference type="EMBL" id="KP026561">
    <property type="protein sequence ID" value="AJF39413.1"/>
    <property type="molecule type" value="Genomic_DNA"/>
</dbReference>
<keyword evidence="1" id="KW-0732">Signal</keyword>
<evidence type="ECO:0000313" key="2">
    <source>
        <dbReference type="EMBL" id="AJF39404.1"/>
    </source>
</evidence>
<evidence type="ECO:0000313" key="10">
    <source>
        <dbReference type="EMBL" id="AJF39460.1"/>
    </source>
</evidence>
<evidence type="ECO:0000313" key="7">
    <source>
        <dbReference type="EMBL" id="AJF39446.1"/>
    </source>
</evidence>
<evidence type="ECO:0000256" key="1">
    <source>
        <dbReference type="SAM" id="SignalP"/>
    </source>
</evidence>
<dbReference type="EMBL" id="KP026617">
    <property type="protein sequence ID" value="AJF39468.1"/>
    <property type="molecule type" value="Genomic_DNA"/>
</dbReference>
<evidence type="ECO:0000313" key="3">
    <source>
        <dbReference type="EMBL" id="AJF39413.1"/>
    </source>
</evidence>
<dbReference type="AlphaFoldDB" id="A0A0X7YIJ0"/>
<dbReference type="EMBL" id="KP026575">
    <property type="protein sequence ID" value="AJF39427.1"/>
    <property type="molecule type" value="Genomic_DNA"/>
</dbReference>
<dbReference type="EMBL" id="KP026552">
    <property type="protein sequence ID" value="AJF39404.1"/>
    <property type="molecule type" value="Genomic_DNA"/>
</dbReference>
<name>A0A0X7YIJ0_9PEZI</name>
<evidence type="ECO:0000313" key="9">
    <source>
        <dbReference type="EMBL" id="AJF39459.1"/>
    </source>
</evidence>
<feature type="chain" id="PRO_5007440259" evidence="1">
    <location>
        <begin position="25"/>
        <end position="158"/>
    </location>
</feature>
<feature type="non-terminal residue" evidence="4">
    <location>
        <position position="158"/>
    </location>
</feature>
<dbReference type="EMBL" id="KP026578">
    <property type="protein sequence ID" value="AJF39430.1"/>
    <property type="molecule type" value="Genomic_DNA"/>
</dbReference>
<evidence type="ECO:0000313" key="4">
    <source>
        <dbReference type="EMBL" id="AJF39427.1"/>
    </source>
</evidence>
<evidence type="ECO:0000313" key="8">
    <source>
        <dbReference type="EMBL" id="AJF39449.1"/>
    </source>
</evidence>
<feature type="signal peptide" evidence="1">
    <location>
        <begin position="1"/>
        <end position="24"/>
    </location>
</feature>
<evidence type="ECO:0000313" key="6">
    <source>
        <dbReference type="EMBL" id="AJF39430.1"/>
    </source>
</evidence>
<dbReference type="EMBL" id="KP026594">
    <property type="protein sequence ID" value="AJF39446.1"/>
    <property type="molecule type" value="Genomic_DNA"/>
</dbReference>
<reference evidence="4" key="1">
    <citation type="submission" date="2014-10" db="EMBL/GenBank/DDBJ databases">
        <title>Genetic patterns reveal introduction pathways of a tree pathogen.</title>
        <authorList>
            <person name="Sakalidis M.L."/>
            <person name="Feau N."/>
            <person name="Dhillon B."/>
            <person name="Hamelin R.C."/>
        </authorList>
    </citation>
    <scope>NUCLEOTIDE SEQUENCE</scope>
    <source>
        <strain evidence="10">00-60</strain>
        <strain evidence="2">01-74C</strain>
        <strain evidence="5">02-228A</strain>
        <strain evidence="6">05-47A</strain>
        <strain evidence="7">05-48A</strain>
        <strain evidence="9">05-52A</strain>
        <strain evidence="3">11</strain>
        <strain evidence="4">1443</strain>
        <strain evidence="8">AB0302</strain>
        <strain evidence="11">AB1002</strain>
    </source>
</reference>
<organism evidence="4">
    <name type="scientific">Sphaerulina musiva</name>
    <dbReference type="NCBI Taxonomy" id="85929"/>
    <lineage>
        <taxon>Eukaryota</taxon>
        <taxon>Fungi</taxon>
        <taxon>Dikarya</taxon>
        <taxon>Ascomycota</taxon>
        <taxon>Pezizomycotina</taxon>
        <taxon>Dothideomycetes</taxon>
        <taxon>Dothideomycetidae</taxon>
        <taxon>Mycosphaerellales</taxon>
        <taxon>Mycosphaerellaceae</taxon>
        <taxon>Sphaerulina</taxon>
    </lineage>
</organism>
<dbReference type="EMBL" id="KP026608">
    <property type="protein sequence ID" value="AJF39460.1"/>
    <property type="molecule type" value="Genomic_DNA"/>
</dbReference>
<protein>
    <submittedName>
        <fullName evidence="4">Uncharacterized protein</fullName>
    </submittedName>
</protein>
<accession>A0A0X7YIJ0</accession>
<proteinExistence type="predicted"/>
<dbReference type="EMBL" id="KP026607">
    <property type="protein sequence ID" value="AJF39459.1"/>
    <property type="molecule type" value="Genomic_DNA"/>
</dbReference>
<evidence type="ECO:0000313" key="5">
    <source>
        <dbReference type="EMBL" id="AJF39428.1"/>
    </source>
</evidence>
<dbReference type="EMBL" id="KP026597">
    <property type="protein sequence ID" value="AJF39449.1"/>
    <property type="molecule type" value="Genomic_DNA"/>
</dbReference>
<sequence>MLWPIAVAAAVASSFLLSAGPASALGQLAPRQGGPAGTNDDGEPIDPNAPEISYCFCGNPENGDPDVNATVPICHQYFPGHAITARQEAPGYRPYINCEDVGEKNFEDFGDYCLEHYGLTKSNNGFGGALCCYVPPGGNYSAGYCDAFPSETPSEGSM</sequence>